<dbReference type="SUPFAM" id="SSF52768">
    <property type="entry name" value="Arginase/deacetylase"/>
    <property type="match status" value="1"/>
</dbReference>
<dbReference type="InterPro" id="IPR000286">
    <property type="entry name" value="HDACs"/>
</dbReference>
<feature type="compositionally biased region" description="Low complexity" evidence="1">
    <location>
        <begin position="58"/>
        <end position="71"/>
    </location>
</feature>
<proteinExistence type="predicted"/>
<dbReference type="PRINTS" id="PR01270">
    <property type="entry name" value="HDASUPER"/>
</dbReference>
<dbReference type="HOGENOM" id="CLU_595300_0_0_1"/>
<dbReference type="PaxDb" id="35128-Thaps261393"/>
<dbReference type="STRING" id="35128.B8BUJ1"/>
<dbReference type="PANTHER" id="PTHR10625:SF10">
    <property type="entry name" value="HISTONE DEACETYLASE HDAC1"/>
    <property type="match status" value="1"/>
</dbReference>
<dbReference type="InterPro" id="IPR023696">
    <property type="entry name" value="Ureohydrolase_dom_sf"/>
</dbReference>
<feature type="non-terminal residue" evidence="3">
    <location>
        <position position="461"/>
    </location>
</feature>
<feature type="compositionally biased region" description="Basic and acidic residues" evidence="1">
    <location>
        <begin position="1"/>
        <end position="10"/>
    </location>
</feature>
<dbReference type="GO" id="GO:0040029">
    <property type="term" value="P:epigenetic regulation of gene expression"/>
    <property type="evidence" value="ECO:0000318"/>
    <property type="project" value="GO_Central"/>
</dbReference>
<sequence length="461" mass="50225">MATTKTEQHHLKSVSTLAEPEQTLSAIKHSPTSILRKSTIHPSNDSALHTVLPEKPQRSTQQQQQHQQQYLKRQKQPANRRKHPIRVALLHSHSHNQILHDAMKFIHQDRKGALSSFLTVVPPKLGTRKLLETFHGREYLDLLQFPKREGDDSETHVVDEDSTEYQKLLAQYGLEDDCPIPTDPNARTLHWHYCLAVAGASWQAASLLIDDGSHGAIADVAIHWGGGRHHAHANKAGGFCYVNDVVLAINRLVDGGGAANRNVRVLYIDIDIHAPDGVQQAFYSTDQVLTASFHRHSPGFFPASSGSTKEKGAVGTKGLGYNLNVPLPAETSDVTFLQMYRTMLFGLVKAYDPHAIVLCVGADGLENDALVCGGGVTNKNSCFTEDDTGGGFDTSISSTGEGWKLSPETLAECVRIASLLCAGLSEGEICVQPCSAKQSDKSVTTDTDRTRVDTDNCTANA</sequence>
<dbReference type="Pfam" id="PF00850">
    <property type="entry name" value="Hist_deacetyl"/>
    <property type="match status" value="1"/>
</dbReference>
<gene>
    <name evidence="3" type="ORF">THAPSDRAFT_261393</name>
</gene>
<dbReference type="PANTHER" id="PTHR10625">
    <property type="entry name" value="HISTONE DEACETYLASE HDAC1-RELATED"/>
    <property type="match status" value="1"/>
</dbReference>
<feature type="compositionally biased region" description="Basic residues" evidence="1">
    <location>
        <begin position="72"/>
        <end position="81"/>
    </location>
</feature>
<dbReference type="EMBL" id="CM000639">
    <property type="protein sequence ID" value="EED94767.1"/>
    <property type="molecule type" value="Genomic_DNA"/>
</dbReference>
<evidence type="ECO:0000313" key="3">
    <source>
        <dbReference type="EMBL" id="EED94767.1"/>
    </source>
</evidence>
<reference evidence="3 4" key="1">
    <citation type="journal article" date="2004" name="Science">
        <title>The genome of the diatom Thalassiosira pseudonana: ecology, evolution, and metabolism.</title>
        <authorList>
            <person name="Armbrust E.V."/>
            <person name="Berges J.A."/>
            <person name="Bowler C."/>
            <person name="Green B.R."/>
            <person name="Martinez D."/>
            <person name="Putnam N.H."/>
            <person name="Zhou S."/>
            <person name="Allen A.E."/>
            <person name="Apt K.E."/>
            <person name="Bechner M."/>
            <person name="Brzezinski M.A."/>
            <person name="Chaal B.K."/>
            <person name="Chiovitti A."/>
            <person name="Davis A.K."/>
            <person name="Demarest M.S."/>
            <person name="Detter J.C."/>
            <person name="Glavina T."/>
            <person name="Goodstein D."/>
            <person name="Hadi M.Z."/>
            <person name="Hellsten U."/>
            <person name="Hildebrand M."/>
            <person name="Jenkins B.D."/>
            <person name="Jurka J."/>
            <person name="Kapitonov V.V."/>
            <person name="Kroger N."/>
            <person name="Lau W.W."/>
            <person name="Lane T.W."/>
            <person name="Larimer F.W."/>
            <person name="Lippmeier J.C."/>
            <person name="Lucas S."/>
            <person name="Medina M."/>
            <person name="Montsant A."/>
            <person name="Obornik M."/>
            <person name="Parker M.S."/>
            <person name="Palenik B."/>
            <person name="Pazour G.J."/>
            <person name="Richardson P.M."/>
            <person name="Rynearson T.A."/>
            <person name="Saito M.A."/>
            <person name="Schwartz D.C."/>
            <person name="Thamatrakoln K."/>
            <person name="Valentin K."/>
            <person name="Vardi A."/>
            <person name="Wilkerson F.P."/>
            <person name="Rokhsar D.S."/>
        </authorList>
    </citation>
    <scope>NUCLEOTIDE SEQUENCE [LARGE SCALE GENOMIC DNA]</scope>
    <source>
        <strain evidence="3 4">CCMP1335</strain>
    </source>
</reference>
<feature type="region of interest" description="Disordered" evidence="1">
    <location>
        <begin position="1"/>
        <end position="23"/>
    </location>
</feature>
<dbReference type="eggNOG" id="KOG1342">
    <property type="taxonomic scope" value="Eukaryota"/>
</dbReference>
<feature type="region of interest" description="Disordered" evidence="1">
    <location>
        <begin position="55"/>
        <end position="81"/>
    </location>
</feature>
<dbReference type="InterPro" id="IPR023801">
    <property type="entry name" value="His_deacetylse_dom"/>
</dbReference>
<evidence type="ECO:0000313" key="4">
    <source>
        <dbReference type="Proteomes" id="UP000001449"/>
    </source>
</evidence>
<organism evidence="3 4">
    <name type="scientific">Thalassiosira pseudonana</name>
    <name type="common">Marine diatom</name>
    <name type="synonym">Cyclotella nana</name>
    <dbReference type="NCBI Taxonomy" id="35128"/>
    <lineage>
        <taxon>Eukaryota</taxon>
        <taxon>Sar</taxon>
        <taxon>Stramenopiles</taxon>
        <taxon>Ochrophyta</taxon>
        <taxon>Bacillariophyta</taxon>
        <taxon>Coscinodiscophyceae</taxon>
        <taxon>Thalassiosirophycidae</taxon>
        <taxon>Thalassiosirales</taxon>
        <taxon>Thalassiosiraceae</taxon>
        <taxon>Thalassiosira</taxon>
    </lineage>
</organism>
<accession>B8BUJ1</accession>
<dbReference type="InParanoid" id="B8BUJ1"/>
<dbReference type="RefSeq" id="XP_002287324.1">
    <property type="nucleotide sequence ID" value="XM_002287288.1"/>
</dbReference>
<dbReference type="GO" id="GO:0004407">
    <property type="term" value="F:histone deacetylase activity"/>
    <property type="evidence" value="ECO:0000318"/>
    <property type="project" value="GO_Central"/>
</dbReference>
<dbReference type="GeneID" id="7450376"/>
<dbReference type="Proteomes" id="UP000001449">
    <property type="component" value="Chromosome 2"/>
</dbReference>
<dbReference type="InterPro" id="IPR037138">
    <property type="entry name" value="His_deacetylse_dom_sf"/>
</dbReference>
<keyword evidence="4" id="KW-1185">Reference proteome</keyword>
<feature type="domain" description="Histone deacetylase" evidence="2">
    <location>
        <begin position="114"/>
        <end position="370"/>
    </location>
</feature>
<reference evidence="3 4" key="2">
    <citation type="journal article" date="2008" name="Nature">
        <title>The Phaeodactylum genome reveals the evolutionary history of diatom genomes.</title>
        <authorList>
            <person name="Bowler C."/>
            <person name="Allen A.E."/>
            <person name="Badger J.H."/>
            <person name="Grimwood J."/>
            <person name="Jabbari K."/>
            <person name="Kuo A."/>
            <person name="Maheswari U."/>
            <person name="Martens C."/>
            <person name="Maumus F."/>
            <person name="Otillar R.P."/>
            <person name="Rayko E."/>
            <person name="Salamov A."/>
            <person name="Vandepoele K."/>
            <person name="Beszteri B."/>
            <person name="Gruber A."/>
            <person name="Heijde M."/>
            <person name="Katinka M."/>
            <person name="Mock T."/>
            <person name="Valentin K."/>
            <person name="Verret F."/>
            <person name="Berges J.A."/>
            <person name="Brownlee C."/>
            <person name="Cadoret J.P."/>
            <person name="Chiovitti A."/>
            <person name="Choi C.J."/>
            <person name="Coesel S."/>
            <person name="De Martino A."/>
            <person name="Detter J.C."/>
            <person name="Durkin C."/>
            <person name="Falciatore A."/>
            <person name="Fournet J."/>
            <person name="Haruta M."/>
            <person name="Huysman M.J."/>
            <person name="Jenkins B.D."/>
            <person name="Jiroutova K."/>
            <person name="Jorgensen R.E."/>
            <person name="Joubert Y."/>
            <person name="Kaplan A."/>
            <person name="Kroger N."/>
            <person name="Kroth P.G."/>
            <person name="La Roche J."/>
            <person name="Lindquist E."/>
            <person name="Lommer M."/>
            <person name="Martin-Jezequel V."/>
            <person name="Lopez P.J."/>
            <person name="Lucas S."/>
            <person name="Mangogna M."/>
            <person name="McGinnis K."/>
            <person name="Medlin L.K."/>
            <person name="Montsant A."/>
            <person name="Oudot-Le Secq M.P."/>
            <person name="Napoli C."/>
            <person name="Obornik M."/>
            <person name="Parker M.S."/>
            <person name="Petit J.L."/>
            <person name="Porcel B.M."/>
            <person name="Poulsen N."/>
            <person name="Robison M."/>
            <person name="Rychlewski L."/>
            <person name="Rynearson T.A."/>
            <person name="Schmutz J."/>
            <person name="Shapiro H."/>
            <person name="Siaut M."/>
            <person name="Stanley M."/>
            <person name="Sussman M.R."/>
            <person name="Taylor A.R."/>
            <person name="Vardi A."/>
            <person name="von Dassow P."/>
            <person name="Vyverman W."/>
            <person name="Willis A."/>
            <person name="Wyrwicz L.S."/>
            <person name="Rokhsar D.S."/>
            <person name="Weissenbach J."/>
            <person name="Armbrust E.V."/>
            <person name="Green B.R."/>
            <person name="Van de Peer Y."/>
            <person name="Grigoriev I.V."/>
        </authorList>
    </citation>
    <scope>NUCLEOTIDE SEQUENCE [LARGE SCALE GENOMIC DNA]</scope>
    <source>
        <strain evidence="3 4">CCMP1335</strain>
    </source>
</reference>
<dbReference type="AlphaFoldDB" id="B8BUJ1"/>
<dbReference type="GO" id="GO:0000118">
    <property type="term" value="C:histone deacetylase complex"/>
    <property type="evidence" value="ECO:0000318"/>
    <property type="project" value="GO_Central"/>
</dbReference>
<dbReference type="KEGG" id="tps:THAPSDRAFT_261393"/>
<name>B8BUJ1_THAPS</name>
<evidence type="ECO:0000259" key="2">
    <source>
        <dbReference type="Pfam" id="PF00850"/>
    </source>
</evidence>
<protein>
    <submittedName>
        <fullName evidence="3">Histone deacetylase 1 HDAC Hda1p</fullName>
    </submittedName>
</protein>
<dbReference type="Gene3D" id="3.40.800.20">
    <property type="entry name" value="Histone deacetylase domain"/>
    <property type="match status" value="1"/>
</dbReference>
<evidence type="ECO:0000256" key="1">
    <source>
        <dbReference type="SAM" id="MobiDB-lite"/>
    </source>
</evidence>